<accession>A0A381QVP0</accession>
<dbReference type="InterPro" id="IPR036769">
    <property type="entry name" value="Ribosomal_uL11_C_sf"/>
</dbReference>
<dbReference type="GO" id="GO:0005840">
    <property type="term" value="C:ribosome"/>
    <property type="evidence" value="ECO:0007669"/>
    <property type="project" value="InterPro"/>
</dbReference>
<feature type="domain" description="Large ribosomal subunit protein uL11 C-terminal" evidence="1">
    <location>
        <begin position="11"/>
        <end position="68"/>
    </location>
</feature>
<dbReference type="SUPFAM" id="SSF46906">
    <property type="entry name" value="Ribosomal protein L11, C-terminal domain"/>
    <property type="match status" value="1"/>
</dbReference>
<gene>
    <name evidence="2" type="ORF">METZ01_LOCUS35542</name>
</gene>
<dbReference type="InterPro" id="IPR020783">
    <property type="entry name" value="Ribosomal_uL11_C"/>
</dbReference>
<dbReference type="AlphaFoldDB" id="A0A381QVP0"/>
<dbReference type="EMBL" id="UINC01001518">
    <property type="protein sequence ID" value="SUZ82688.1"/>
    <property type="molecule type" value="Genomic_DNA"/>
</dbReference>
<dbReference type="Gene3D" id="1.10.10.250">
    <property type="entry name" value="Ribosomal protein L11, C-terminal domain"/>
    <property type="match status" value="1"/>
</dbReference>
<name>A0A381QVP0_9ZZZZ</name>
<evidence type="ECO:0000259" key="1">
    <source>
        <dbReference type="Pfam" id="PF00298"/>
    </source>
</evidence>
<dbReference type="GO" id="GO:0006412">
    <property type="term" value="P:translation"/>
    <property type="evidence" value="ECO:0007669"/>
    <property type="project" value="InterPro"/>
</dbReference>
<organism evidence="2">
    <name type="scientific">marine metagenome</name>
    <dbReference type="NCBI Taxonomy" id="408172"/>
    <lineage>
        <taxon>unclassified sequences</taxon>
        <taxon>metagenomes</taxon>
        <taxon>ecological metagenomes</taxon>
    </lineage>
</organism>
<dbReference type="GO" id="GO:0003735">
    <property type="term" value="F:structural constituent of ribosome"/>
    <property type="evidence" value="ECO:0007669"/>
    <property type="project" value="InterPro"/>
</dbReference>
<proteinExistence type="predicted"/>
<evidence type="ECO:0000313" key="2">
    <source>
        <dbReference type="EMBL" id="SUZ82688.1"/>
    </source>
</evidence>
<dbReference type="Pfam" id="PF00298">
    <property type="entry name" value="Ribosomal_L11"/>
    <property type="match status" value="1"/>
</dbReference>
<sequence>MSARNETPHKVLQTLGQKKCNGSWEASTENLTMNQVKSLAETQKDRLTGKTPYARCREVMGTCVAMRVRVEGMEPKVALKAMSEGEFNEHFS</sequence>
<reference evidence="2" key="1">
    <citation type="submission" date="2018-05" db="EMBL/GenBank/DDBJ databases">
        <authorList>
            <person name="Lanie J.A."/>
            <person name="Ng W.-L."/>
            <person name="Kazmierczak K.M."/>
            <person name="Andrzejewski T.M."/>
            <person name="Davidsen T.M."/>
            <person name="Wayne K.J."/>
            <person name="Tettelin H."/>
            <person name="Glass J.I."/>
            <person name="Rusch D."/>
            <person name="Podicherti R."/>
            <person name="Tsui H.-C.T."/>
            <person name="Winkler M.E."/>
        </authorList>
    </citation>
    <scope>NUCLEOTIDE SEQUENCE</scope>
</reference>
<protein>
    <recommendedName>
        <fullName evidence="1">Large ribosomal subunit protein uL11 C-terminal domain-containing protein</fullName>
    </recommendedName>
</protein>